<proteinExistence type="inferred from homology"/>
<dbReference type="PROSITE" id="PS00061">
    <property type="entry name" value="ADH_SHORT"/>
    <property type="match status" value="1"/>
</dbReference>
<dbReference type="SUPFAM" id="SSF51735">
    <property type="entry name" value="NAD(P)-binding Rossmann-fold domains"/>
    <property type="match status" value="1"/>
</dbReference>
<dbReference type="InterPro" id="IPR036291">
    <property type="entry name" value="NAD(P)-bd_dom_sf"/>
</dbReference>
<dbReference type="InterPro" id="IPR016040">
    <property type="entry name" value="NAD(P)-bd_dom"/>
</dbReference>
<evidence type="ECO:0000256" key="1">
    <source>
        <dbReference type="ARBA" id="ARBA00007637"/>
    </source>
</evidence>
<dbReference type="AlphaFoldDB" id="X1AWW1"/>
<comment type="caution">
    <text evidence="3">The sequence shown here is derived from an EMBL/GenBank/DDBJ whole genome shotgun (WGS) entry which is preliminary data.</text>
</comment>
<comment type="similarity">
    <text evidence="1">Belongs to the NAD(P)-dependent epimerase/dehydratase family.</text>
</comment>
<name>X1AWW1_9ZZZZ</name>
<dbReference type="Gene3D" id="3.40.50.720">
    <property type="entry name" value="NAD(P)-binding Rossmann-like Domain"/>
    <property type="match status" value="1"/>
</dbReference>
<accession>X1AWW1</accession>
<dbReference type="PANTHER" id="PTHR43725:SF53">
    <property type="entry name" value="UDP-ARABINOSE 4-EPIMERASE 1"/>
    <property type="match status" value="1"/>
</dbReference>
<dbReference type="InterPro" id="IPR020904">
    <property type="entry name" value="Sc_DH/Rdtase_CS"/>
</dbReference>
<gene>
    <name evidence="3" type="ORF">S01H4_32358</name>
</gene>
<dbReference type="PANTHER" id="PTHR43725">
    <property type="entry name" value="UDP-GLUCOSE 4-EPIMERASE"/>
    <property type="match status" value="1"/>
</dbReference>
<evidence type="ECO:0000259" key="2">
    <source>
        <dbReference type="Pfam" id="PF16363"/>
    </source>
</evidence>
<reference evidence="3" key="1">
    <citation type="journal article" date="2014" name="Front. Microbiol.">
        <title>High frequency of phylogenetically diverse reductive dehalogenase-homologous genes in deep subseafloor sedimentary metagenomes.</title>
        <authorList>
            <person name="Kawai M."/>
            <person name="Futagami T."/>
            <person name="Toyoda A."/>
            <person name="Takaki Y."/>
            <person name="Nishi S."/>
            <person name="Hori S."/>
            <person name="Arai W."/>
            <person name="Tsubouchi T."/>
            <person name="Morono Y."/>
            <person name="Uchiyama I."/>
            <person name="Ito T."/>
            <person name="Fujiyama A."/>
            <person name="Inagaki F."/>
            <person name="Takami H."/>
        </authorList>
    </citation>
    <scope>NUCLEOTIDE SEQUENCE</scope>
    <source>
        <strain evidence="3">Expedition CK06-06</strain>
    </source>
</reference>
<organism evidence="3">
    <name type="scientific">marine sediment metagenome</name>
    <dbReference type="NCBI Taxonomy" id="412755"/>
    <lineage>
        <taxon>unclassified sequences</taxon>
        <taxon>metagenomes</taxon>
        <taxon>ecological metagenomes</taxon>
    </lineage>
</organism>
<dbReference type="Pfam" id="PF16363">
    <property type="entry name" value="GDP_Man_Dehyd"/>
    <property type="match status" value="1"/>
</dbReference>
<dbReference type="EMBL" id="BART01016904">
    <property type="protein sequence ID" value="GAG87589.1"/>
    <property type="molecule type" value="Genomic_DNA"/>
</dbReference>
<protein>
    <recommendedName>
        <fullName evidence="2">NAD(P)-binding domain-containing protein</fullName>
    </recommendedName>
</protein>
<evidence type="ECO:0000313" key="3">
    <source>
        <dbReference type="EMBL" id="GAG87589.1"/>
    </source>
</evidence>
<feature type="domain" description="NAD(P)-binding" evidence="2">
    <location>
        <begin position="6"/>
        <end position="170"/>
    </location>
</feature>
<sequence>MTTSIIVTGASGFIASHLVDQLLVKGYDVIGIDNMRTGKKENLSDAMNNDKFQLVIADIRDDDLASHIDSDVDVIYHLAAISSVTLSIEDPRLVNDVNTRGTVNILELARESNTKRVVFSSSAAVYGDPEEMPVHEDFGFNPLSPYAASKIAAEMYIRSYSSAFDIPKSRCYMNNLRFAALNILLHQLC</sequence>